<sequence length="190" mass="22096">MLPRNPISNTKNFFRRTLRSFRSFFNIGCEVEPYQKLPKASPPYYNPHNYQDLEKFYAEFTQTWDSNNGKAKRRNKTIMSPTRCATQRREGIDESNTRGSGNVEKKQEGYSCSRSLQVAQKLKEIEMMDVSDVDHVLDIEEVLHYYSRLTCPAYVNIVDKFFMDICSEFLGPPGSPMSVGSRPKFRSVRH</sequence>
<dbReference type="EMBL" id="JBBPBN010000012">
    <property type="protein sequence ID" value="KAK9026898.1"/>
    <property type="molecule type" value="Genomic_DNA"/>
</dbReference>
<reference evidence="2 3" key="1">
    <citation type="journal article" date="2024" name="G3 (Bethesda)">
        <title>Genome assembly of Hibiscus sabdariffa L. provides insights into metabolisms of medicinal natural products.</title>
        <authorList>
            <person name="Kim T."/>
        </authorList>
    </citation>
    <scope>NUCLEOTIDE SEQUENCE [LARGE SCALE GENOMIC DNA]</scope>
    <source>
        <strain evidence="2">TK-2024</strain>
        <tissue evidence="2">Old leaves</tissue>
    </source>
</reference>
<evidence type="ECO:0000256" key="1">
    <source>
        <dbReference type="SAM" id="MobiDB-lite"/>
    </source>
</evidence>
<feature type="region of interest" description="Disordered" evidence="1">
    <location>
        <begin position="83"/>
        <end position="108"/>
    </location>
</feature>
<keyword evidence="3" id="KW-1185">Reference proteome</keyword>
<evidence type="ECO:0000313" key="3">
    <source>
        <dbReference type="Proteomes" id="UP001396334"/>
    </source>
</evidence>
<organism evidence="2 3">
    <name type="scientific">Hibiscus sabdariffa</name>
    <name type="common">roselle</name>
    <dbReference type="NCBI Taxonomy" id="183260"/>
    <lineage>
        <taxon>Eukaryota</taxon>
        <taxon>Viridiplantae</taxon>
        <taxon>Streptophyta</taxon>
        <taxon>Embryophyta</taxon>
        <taxon>Tracheophyta</taxon>
        <taxon>Spermatophyta</taxon>
        <taxon>Magnoliopsida</taxon>
        <taxon>eudicotyledons</taxon>
        <taxon>Gunneridae</taxon>
        <taxon>Pentapetalae</taxon>
        <taxon>rosids</taxon>
        <taxon>malvids</taxon>
        <taxon>Malvales</taxon>
        <taxon>Malvaceae</taxon>
        <taxon>Malvoideae</taxon>
        <taxon>Hibiscus</taxon>
    </lineage>
</organism>
<feature type="compositionally biased region" description="Basic and acidic residues" evidence="1">
    <location>
        <begin position="87"/>
        <end position="96"/>
    </location>
</feature>
<dbReference type="Proteomes" id="UP001396334">
    <property type="component" value="Unassembled WGS sequence"/>
</dbReference>
<name>A0ABR2SNM1_9ROSI</name>
<accession>A0ABR2SNM1</accession>
<dbReference type="PANTHER" id="PTHR35461">
    <property type="entry name" value="BNAANNG14610D PROTEIN"/>
    <property type="match status" value="1"/>
</dbReference>
<comment type="caution">
    <text evidence="2">The sequence shown here is derived from an EMBL/GenBank/DDBJ whole genome shotgun (WGS) entry which is preliminary data.</text>
</comment>
<gene>
    <name evidence="2" type="ORF">V6N11_066757</name>
</gene>
<protein>
    <recommendedName>
        <fullName evidence="4">OVATE domain-containing protein</fullName>
    </recommendedName>
</protein>
<evidence type="ECO:0000313" key="2">
    <source>
        <dbReference type="EMBL" id="KAK9026898.1"/>
    </source>
</evidence>
<proteinExistence type="predicted"/>
<evidence type="ECO:0008006" key="4">
    <source>
        <dbReference type="Google" id="ProtNLM"/>
    </source>
</evidence>
<dbReference type="PANTHER" id="PTHR35461:SF3">
    <property type="entry name" value="OVATE DOMAIN-CONTAINING PROTEIN"/>
    <property type="match status" value="1"/>
</dbReference>